<feature type="compositionally biased region" description="Basic and acidic residues" evidence="3">
    <location>
        <begin position="645"/>
        <end position="662"/>
    </location>
</feature>
<sequence>MIRGRPRPERTARHQDDGSAPVDPRPPGRFLDRFRRVPGGRRPVPRRAGGPHRGARRRVGLGQVGHRAGDPADPAEGRADHGREHPPLRSGGSRRRHRHRGAQGRFRPHAGPARRAHRDDLPGADDLAVAAPHRRRPGHRGPAPPRRRLGRPGQGEGDRGVRPRRLPGSEAGARHLPVRIVRGAAPARDDRDGADHEAGAPHRRRADDGARCHHAGPDPGADARAAGRDRHGDAAHHPRPRGGGEHGRRRGGHVSRPGDGGGLAGGDLPPSRPSLPQGPDAGGAALPHGARRAADPDPRGEERGARPQGRRAAPARPGRTAPGHRGRAQVLYPALGLVQGKDPHHQRRQRRVLEPASGPDARPRRRVGLRQDHPVEGGDAGPAAGRRHRDLRRRLGARPPRRLRAQGPGAEGFSPGGPVRVPGPVLVAQPAHDGLRAPDRAPAHPRRRHRRRALRARQGTPGHGRARPGVPAALPACLLGRPAPAPRHRPGARPEAPGAALRRAGLGPRRLGPGAGAQSSEGPAGEPRRLVPVRLPQPRGGRLHRRHDRRHVPGLHRRGGVEGRALQEPGPPLHPGAPRRRARARPRPPPRPETPDERPVLRPGELARALPPHRRRGRHHDRDRARAPRPGRRPGEPASCLNHAARPDVRDPDRAPDVERCRPPPPPPRRAAPPPLPRPPVRPPRLRSRPGGVGLEPSPALRAGDRRADRRRRRAPRRGPGAGRARPAGRRGTRGRDLLGPDRDGAGRAEARRQRLQRRAPALRADAGARPRGDRRVGGVSRADHLGDAPGLPAGRDLLLRSRPLGSALPRSARALPRRRLVDREPAAPRPGPGGRLLRRPHQPGPPGAGGPRARPDAPRLRRRRRRPPAPRPRRARLPDHRDADRPPLRRAGALAPQRPRVRLPARRPGGGRSPRGDRRHPRLRRPARRDRLLAHPHHLGAPAREGRDMTIGIRRPFTRTAVLAILLPLLGSTALAESPSDRLPKQPLVVDPVAHGRQIGKPGGDLVTLVSKARDIRYISTYSYTRLVGYDETLGLKADILEKFENDGDKVYTFTIRDGHRWSDGQPFTAEDIRYWWEDVALNKELSPSGPPEFMLVDGQLPRFEVLDPLHVRFTWDKPNPRFLPELASPRDPFIYRPAHYLKKFNVKYTPKAEIEPLVKQAKVKGWAALHNRLDAMFEQTNPDLPTLQPWRVTNTAPAARFVFVRNPYYHRVDTNGQQLPYLDKVNMDVAAGGLLAAKANAGEADLLFRGLNMEDIPILREGERAKGYRTHLWPTARGSELALYPNMTVTDPVWRALNRDLRYRRALSLAIDRRTLNNALLFGLGTEGNDTVVEESPLYRPEYRTLNAGYDPEQASRLLDEIGLTRRNGAGIRLLPDGRELEIVVETDGESSMLTDGLTLISEFWREVGVKLFVKPQDRTVLRNRAYSGAAVMVAAQGLDLAMPTADMSPDELAPVHQDTYAWPKWGQYVETKGKEGEACDIPAAKVLIDLNARWMATADNAEQAKIWGEMLRNRAENQWVIGTVSGALQPVVAKTRLRNVPDKETYSWKPTALIGIYRMDEFYWGPTPKEAAR</sequence>
<feature type="region of interest" description="Disordered" evidence="3">
    <location>
        <begin position="1"/>
        <end position="945"/>
    </location>
</feature>
<feature type="compositionally biased region" description="Basic and acidic residues" evidence="3">
    <location>
        <begin position="225"/>
        <end position="246"/>
    </location>
</feature>
<feature type="compositionally biased region" description="Basic and acidic residues" evidence="3">
    <location>
        <begin position="292"/>
        <end position="305"/>
    </location>
</feature>
<dbReference type="PANTHER" id="PTHR30290:SF62">
    <property type="entry name" value="OLIGOPEPTIDE ABC TRANSPORTER, PERIPLASMIC OLIGOPEPTIDE-BINDING PROTEIN"/>
    <property type="match status" value="1"/>
</dbReference>
<dbReference type="STRING" id="270351.Maq22A_c23915"/>
<dbReference type="InterPro" id="IPR039424">
    <property type="entry name" value="SBP_5"/>
</dbReference>
<feature type="compositionally biased region" description="Basic residues" evidence="3">
    <location>
        <begin position="385"/>
        <end position="404"/>
    </location>
</feature>
<dbReference type="InterPro" id="IPR000914">
    <property type="entry name" value="SBP_5_dom"/>
</dbReference>
<dbReference type="Pfam" id="PF00496">
    <property type="entry name" value="SBP_bac_5"/>
    <property type="match status" value="1"/>
</dbReference>
<feature type="compositionally biased region" description="Basic residues" evidence="3">
    <location>
        <begin position="443"/>
        <end position="455"/>
    </location>
</feature>
<reference evidence="5 6" key="1">
    <citation type="journal article" date="2015" name="Genome Announc.">
        <title>Complete Genome Sequence of Methylobacterium aquaticum Strain 22A, Isolated from Racomitrium japonicum Moss.</title>
        <authorList>
            <person name="Tani A."/>
            <person name="Ogura Y."/>
            <person name="Hayashi T."/>
            <person name="Kimbara K."/>
        </authorList>
    </citation>
    <scope>NUCLEOTIDE SEQUENCE [LARGE SCALE GENOMIC DNA]</scope>
    <source>
        <strain evidence="5 6">MA-22A</strain>
    </source>
</reference>
<evidence type="ECO:0000256" key="1">
    <source>
        <dbReference type="ARBA" id="ARBA00004418"/>
    </source>
</evidence>
<feature type="compositionally biased region" description="Low complexity" evidence="3">
    <location>
        <begin position="890"/>
        <end position="899"/>
    </location>
</feature>
<dbReference type="PANTHER" id="PTHR30290">
    <property type="entry name" value="PERIPLASMIC BINDING COMPONENT OF ABC TRANSPORTER"/>
    <property type="match status" value="1"/>
</dbReference>
<evidence type="ECO:0000259" key="4">
    <source>
        <dbReference type="Pfam" id="PF00496"/>
    </source>
</evidence>
<dbReference type="KEGG" id="maqu:Maq22A_c23915"/>
<feature type="compositionally biased region" description="Basic and acidic residues" evidence="3">
    <location>
        <begin position="734"/>
        <end position="753"/>
    </location>
</feature>
<feature type="compositionally biased region" description="Basic residues" evidence="3">
    <location>
        <begin position="918"/>
        <end position="939"/>
    </location>
</feature>
<feature type="compositionally biased region" description="Basic residues" evidence="3">
    <location>
        <begin position="541"/>
        <end position="558"/>
    </location>
</feature>
<reference evidence="6" key="2">
    <citation type="submission" date="2015-01" db="EMBL/GenBank/DDBJ databases">
        <title>Complete genome sequence of Methylobacterium aquaticum strain 22A.</title>
        <authorList>
            <person name="Tani A."/>
            <person name="Ogura Y."/>
            <person name="Hayashi T."/>
        </authorList>
    </citation>
    <scope>NUCLEOTIDE SEQUENCE [LARGE SCALE GENOMIC DNA]</scope>
    <source>
        <strain evidence="6">MA-22A</strain>
    </source>
</reference>
<feature type="domain" description="Solute-binding protein family 5" evidence="4">
    <location>
        <begin position="1040"/>
        <end position="1437"/>
    </location>
</feature>
<feature type="compositionally biased region" description="Basic and acidic residues" evidence="3">
    <location>
        <begin position="877"/>
        <end position="888"/>
    </location>
</feature>
<dbReference type="SUPFAM" id="SSF53850">
    <property type="entry name" value="Periplasmic binding protein-like II"/>
    <property type="match status" value="1"/>
</dbReference>
<accession>A0A0C6FGR7</accession>
<name>A0A0C6FGR7_9HYPH</name>
<feature type="compositionally biased region" description="Basic and acidic residues" evidence="3">
    <location>
        <begin position="67"/>
        <end position="87"/>
    </location>
</feature>
<feature type="compositionally biased region" description="Low complexity" evidence="3">
    <location>
        <begin position="493"/>
        <end position="512"/>
    </location>
</feature>
<feature type="compositionally biased region" description="Basic and acidic residues" evidence="3">
    <location>
        <begin position="433"/>
        <end position="442"/>
    </location>
</feature>
<feature type="compositionally biased region" description="Basic residues" evidence="3">
    <location>
        <begin position="36"/>
        <end position="59"/>
    </location>
</feature>
<dbReference type="Proteomes" id="UP000061432">
    <property type="component" value="Chromosome"/>
</dbReference>
<organism evidence="5 6">
    <name type="scientific">Methylobacterium aquaticum</name>
    <dbReference type="NCBI Taxonomy" id="270351"/>
    <lineage>
        <taxon>Bacteria</taxon>
        <taxon>Pseudomonadati</taxon>
        <taxon>Pseudomonadota</taxon>
        <taxon>Alphaproteobacteria</taxon>
        <taxon>Hyphomicrobiales</taxon>
        <taxon>Methylobacteriaceae</taxon>
        <taxon>Methylobacterium</taxon>
    </lineage>
</organism>
<dbReference type="CDD" id="cd08500">
    <property type="entry name" value="PBP2_NikA_DppA_OppA_like_4"/>
    <property type="match status" value="1"/>
</dbReference>
<evidence type="ECO:0000313" key="6">
    <source>
        <dbReference type="Proteomes" id="UP000061432"/>
    </source>
</evidence>
<feature type="compositionally biased region" description="Basic residues" evidence="3">
    <location>
        <begin position="92"/>
        <end position="116"/>
    </location>
</feature>
<evidence type="ECO:0000256" key="2">
    <source>
        <dbReference type="ARBA" id="ARBA00005695"/>
    </source>
</evidence>
<feature type="compositionally biased region" description="Basic residues" evidence="3">
    <location>
        <begin position="861"/>
        <end position="876"/>
    </location>
</feature>
<evidence type="ECO:0000313" key="5">
    <source>
        <dbReference type="EMBL" id="BAQ47723.1"/>
    </source>
</evidence>
<comment type="similarity">
    <text evidence="2">Belongs to the bacterial solute-binding protein 5 family.</text>
</comment>
<feature type="compositionally biased region" description="Basic residues" evidence="3">
    <location>
        <begin position="577"/>
        <end position="588"/>
    </location>
</feature>
<feature type="compositionally biased region" description="Low complexity" evidence="3">
    <location>
        <begin position="530"/>
        <end position="540"/>
    </location>
</feature>
<protein>
    <submittedName>
        <fullName evidence="5">Peptide ABC transporter substrate-binding protein</fullName>
    </submittedName>
</protein>
<dbReference type="Gene3D" id="3.10.105.10">
    <property type="entry name" value="Dipeptide-binding Protein, Domain 3"/>
    <property type="match status" value="1"/>
</dbReference>
<proteinExistence type="inferred from homology"/>
<feature type="compositionally biased region" description="Basic residues" evidence="3">
    <location>
        <begin position="132"/>
        <end position="150"/>
    </location>
</feature>
<feature type="compositionally biased region" description="Low complexity" evidence="3">
    <location>
        <begin position="405"/>
        <end position="427"/>
    </location>
</feature>
<comment type="subcellular location">
    <subcellularLocation>
        <location evidence="1">Periplasm</location>
    </subcellularLocation>
</comment>
<dbReference type="GO" id="GO:0015833">
    <property type="term" value="P:peptide transport"/>
    <property type="evidence" value="ECO:0007669"/>
    <property type="project" value="TreeGrafter"/>
</dbReference>
<feature type="compositionally biased region" description="Low complexity" evidence="3">
    <location>
        <begin position="306"/>
        <end position="321"/>
    </location>
</feature>
<dbReference type="GO" id="GO:1904680">
    <property type="term" value="F:peptide transmembrane transporter activity"/>
    <property type="evidence" value="ECO:0007669"/>
    <property type="project" value="TreeGrafter"/>
</dbReference>
<feature type="compositionally biased region" description="Basic and acidic residues" evidence="3">
    <location>
        <begin position="187"/>
        <end position="211"/>
    </location>
</feature>
<feature type="compositionally biased region" description="Pro residues" evidence="3">
    <location>
        <begin position="663"/>
        <end position="683"/>
    </location>
</feature>
<feature type="compositionally biased region" description="Basic and acidic residues" evidence="3">
    <location>
        <begin position="1"/>
        <end position="17"/>
    </location>
</feature>
<dbReference type="PATRIC" id="fig|270351.10.peg.4601"/>
<gene>
    <name evidence="5" type="primary">ddpA</name>
    <name evidence="5" type="ORF">Maq22A_c23915</name>
</gene>
<evidence type="ECO:0000256" key="3">
    <source>
        <dbReference type="SAM" id="MobiDB-lite"/>
    </source>
</evidence>
<feature type="compositionally biased region" description="Basic and acidic residues" evidence="3">
    <location>
        <begin position="767"/>
        <end position="787"/>
    </location>
</feature>
<dbReference type="Gene3D" id="3.40.190.10">
    <property type="entry name" value="Periplasmic binding protein-like II"/>
    <property type="match status" value="1"/>
</dbReference>
<dbReference type="EMBL" id="AP014704">
    <property type="protein sequence ID" value="BAQ47723.1"/>
    <property type="molecule type" value="Genomic_DNA"/>
</dbReference>